<dbReference type="PANTHER" id="PTHR18968">
    <property type="entry name" value="THIAMINE PYROPHOSPHATE ENZYMES"/>
    <property type="match status" value="1"/>
</dbReference>
<dbReference type="Gene3D" id="3.40.50.1220">
    <property type="entry name" value="TPP-binding domain"/>
    <property type="match status" value="1"/>
</dbReference>
<evidence type="ECO:0000256" key="2">
    <source>
        <dbReference type="ARBA" id="ARBA00023052"/>
    </source>
</evidence>
<protein>
    <submittedName>
        <fullName evidence="7">3D-(3,5/4)-trihydroxycyclohexane-1,2-dione acylhydrolase (Decyclizing)</fullName>
        <ecNumber evidence="7">3.7.1.22</ecNumber>
    </submittedName>
</protein>
<evidence type="ECO:0000256" key="1">
    <source>
        <dbReference type="ARBA" id="ARBA00007812"/>
    </source>
</evidence>
<dbReference type="GO" id="GO:0009097">
    <property type="term" value="P:isoleucine biosynthetic process"/>
    <property type="evidence" value="ECO:0007669"/>
    <property type="project" value="TreeGrafter"/>
</dbReference>
<name>A0A9X0YS76_9BACI</name>
<dbReference type="Pfam" id="PF00205">
    <property type="entry name" value="TPP_enzyme_M"/>
    <property type="match status" value="1"/>
</dbReference>
<dbReference type="GO" id="GO:0050660">
    <property type="term" value="F:flavin adenine dinucleotide binding"/>
    <property type="evidence" value="ECO:0007669"/>
    <property type="project" value="TreeGrafter"/>
</dbReference>
<dbReference type="OrthoDB" id="4494979at2"/>
<evidence type="ECO:0000259" key="6">
    <source>
        <dbReference type="Pfam" id="PF02776"/>
    </source>
</evidence>
<dbReference type="GO" id="GO:0102481">
    <property type="term" value="F:3D-(3,5/4)-trihydroxycyclohexane-1,2-dione hydrolase activity"/>
    <property type="evidence" value="ECO:0007669"/>
    <property type="project" value="UniProtKB-EC"/>
</dbReference>
<dbReference type="InterPro" id="IPR011766">
    <property type="entry name" value="TPP_enzyme_TPP-bd"/>
</dbReference>
<dbReference type="InterPro" id="IPR029061">
    <property type="entry name" value="THDP-binding"/>
</dbReference>
<dbReference type="GO" id="GO:0030976">
    <property type="term" value="F:thiamine pyrophosphate binding"/>
    <property type="evidence" value="ECO:0007669"/>
    <property type="project" value="InterPro"/>
</dbReference>
<reference evidence="7" key="1">
    <citation type="submission" date="2021-03" db="EMBL/GenBank/DDBJ databases">
        <title>Genomic Encyclopedia of Type Strains, Phase IV (KMG-IV): sequencing the most valuable type-strain genomes for metagenomic binning, comparative biology and taxonomic classification.</title>
        <authorList>
            <person name="Goeker M."/>
        </authorList>
    </citation>
    <scope>NUCLEOTIDE SEQUENCE</scope>
    <source>
        <strain evidence="7">DSM 107338</strain>
    </source>
</reference>
<dbReference type="CDD" id="cd07035">
    <property type="entry name" value="TPP_PYR_POX_like"/>
    <property type="match status" value="1"/>
</dbReference>
<dbReference type="GO" id="GO:0005948">
    <property type="term" value="C:acetolactate synthase complex"/>
    <property type="evidence" value="ECO:0007669"/>
    <property type="project" value="TreeGrafter"/>
</dbReference>
<dbReference type="SUPFAM" id="SSF52518">
    <property type="entry name" value="Thiamin diphosphate-binding fold (THDP-binding)"/>
    <property type="match status" value="2"/>
</dbReference>
<evidence type="ECO:0000313" key="8">
    <source>
        <dbReference type="Proteomes" id="UP001138793"/>
    </source>
</evidence>
<evidence type="ECO:0000259" key="5">
    <source>
        <dbReference type="Pfam" id="PF02775"/>
    </source>
</evidence>
<evidence type="ECO:0000259" key="4">
    <source>
        <dbReference type="Pfam" id="PF00205"/>
    </source>
</evidence>
<dbReference type="NCBIfam" id="TIGR04377">
    <property type="entry name" value="myo_inos_iolD"/>
    <property type="match status" value="1"/>
</dbReference>
<dbReference type="InterPro" id="IPR000399">
    <property type="entry name" value="TPP-bd_CS"/>
</dbReference>
<feature type="domain" description="Thiamine pyrophosphate enzyme N-terminal TPP-binding" evidence="6">
    <location>
        <begin position="46"/>
        <end position="145"/>
    </location>
</feature>
<feature type="domain" description="Thiamine pyrophosphate enzyme central" evidence="4">
    <location>
        <begin position="233"/>
        <end position="365"/>
    </location>
</feature>
<dbReference type="PROSITE" id="PS00187">
    <property type="entry name" value="TPP_ENZYMES"/>
    <property type="match status" value="1"/>
</dbReference>
<dbReference type="GO" id="GO:0000287">
    <property type="term" value="F:magnesium ion binding"/>
    <property type="evidence" value="ECO:0007669"/>
    <property type="project" value="InterPro"/>
</dbReference>
<dbReference type="InterPro" id="IPR030817">
    <property type="entry name" value="Myo_inos_IolD"/>
</dbReference>
<dbReference type="InterPro" id="IPR029035">
    <property type="entry name" value="DHS-like_NAD/FAD-binding_dom"/>
</dbReference>
<dbReference type="GO" id="GO:0009099">
    <property type="term" value="P:L-valine biosynthetic process"/>
    <property type="evidence" value="ECO:0007669"/>
    <property type="project" value="TreeGrafter"/>
</dbReference>
<keyword evidence="7" id="KW-0378">Hydrolase</keyword>
<dbReference type="InterPro" id="IPR012001">
    <property type="entry name" value="Thiamin_PyroP_enz_TPP-bd_dom"/>
</dbReference>
<dbReference type="RefSeq" id="WP_149474971.1">
    <property type="nucleotide sequence ID" value="NZ_JAGGMB010000001.1"/>
</dbReference>
<proteinExistence type="inferred from homology"/>
<dbReference type="Proteomes" id="UP001138793">
    <property type="component" value="Unassembled WGS sequence"/>
</dbReference>
<dbReference type="GO" id="GO:0003984">
    <property type="term" value="F:acetolactate synthase activity"/>
    <property type="evidence" value="ECO:0007669"/>
    <property type="project" value="TreeGrafter"/>
</dbReference>
<evidence type="ECO:0000313" key="7">
    <source>
        <dbReference type="EMBL" id="MBP2076021.1"/>
    </source>
</evidence>
<dbReference type="SUPFAM" id="SSF52467">
    <property type="entry name" value="DHS-like NAD/FAD-binding domain"/>
    <property type="match status" value="1"/>
</dbReference>
<dbReference type="GO" id="GO:0019310">
    <property type="term" value="P:inositol catabolic process"/>
    <property type="evidence" value="ECO:0007669"/>
    <property type="project" value="InterPro"/>
</dbReference>
<comment type="similarity">
    <text evidence="1 3">Belongs to the TPP enzyme family.</text>
</comment>
<dbReference type="PANTHER" id="PTHR18968:SF9">
    <property type="entry name" value="3D-(3,5_4)-TRIHYDROXYCYCLOHEXANE-1,2-DIONE HYDROLASE"/>
    <property type="match status" value="1"/>
</dbReference>
<dbReference type="Pfam" id="PF02776">
    <property type="entry name" value="TPP_enzyme_N"/>
    <property type="match status" value="1"/>
</dbReference>
<dbReference type="CDD" id="cd02003">
    <property type="entry name" value="TPP_IolD"/>
    <property type="match status" value="1"/>
</dbReference>
<evidence type="ECO:0000256" key="3">
    <source>
        <dbReference type="RuleBase" id="RU362132"/>
    </source>
</evidence>
<accession>A0A9X0YS76</accession>
<feature type="domain" description="Thiamine pyrophosphate enzyme TPP-binding" evidence="5">
    <location>
        <begin position="431"/>
        <end position="590"/>
    </location>
</feature>
<sequence length="634" mass="70510">MEAIRYANEKTETKKKTIRLTMAQALLKFLDNQYIEVDGKERKFIKGMFGIFGHGNATGLAEALERQESDITLIQGKNEQGMVHTATAYAKQKNRLEIYACTTSIGPGALNMVTAAGTATVNRIPVLLLPSDNFATRQPDPVLQQIEDPSDYTMSATDSFKAVSKYWDRIVRPEQLMTAALNAMRVLTDPVDTGAVTLALPQDVQAEAYDYPAEFFKKRVHLLERRRPSEVAIDRAVELIKSKKKPFIIAGGGVHYSLATEELKQFAENFQIPVGETQAGKSAIAWNHPMYMGGVGANGSKASNVLAKDADLIIAVGTRLTDFSTASKVAFQNPDVEFVSINVSSLDAMKMESQMLVSDAKVALTLLEQQLKKENYKAAHDEKELESLKEAWDNEVDRLFNLKSEEGLEQSQVIGELNKFIDEKDIITCAAGSLPGDLLKLWRSTHPKTYHMEYGFSTMGYEVQAALGIKMAEPEREAYALQGDGGYLMLHSELVTSLQENKKINIILFDNHGFQCIHGLQVGQGSEGFGNEFRYREKETNQLSGNYMEMDFAAHARSLGAKGYTANTVEEFRDALAKAKQDTISTLIHVKTLPSKVTGYDSWWRLGVAEVSNSKTVQNAFENMEDKLNQARKY</sequence>
<organism evidence="7 8">
    <name type="scientific">Oceanobacillus polygoni</name>
    <dbReference type="NCBI Taxonomy" id="1235259"/>
    <lineage>
        <taxon>Bacteria</taxon>
        <taxon>Bacillati</taxon>
        <taxon>Bacillota</taxon>
        <taxon>Bacilli</taxon>
        <taxon>Bacillales</taxon>
        <taxon>Bacillaceae</taxon>
        <taxon>Oceanobacillus</taxon>
    </lineage>
</organism>
<dbReference type="AlphaFoldDB" id="A0A9X0YS76"/>
<dbReference type="InterPro" id="IPR012000">
    <property type="entry name" value="Thiamin_PyroP_enz_cen_dom"/>
</dbReference>
<dbReference type="Gene3D" id="3.40.50.970">
    <property type="match status" value="2"/>
</dbReference>
<dbReference type="Pfam" id="PF02775">
    <property type="entry name" value="TPP_enzyme_C"/>
    <property type="match status" value="1"/>
</dbReference>
<comment type="caution">
    <text evidence="7">The sequence shown here is derived from an EMBL/GenBank/DDBJ whole genome shotgun (WGS) entry which is preliminary data.</text>
</comment>
<keyword evidence="8" id="KW-1185">Reference proteome</keyword>
<keyword evidence="2 3" id="KW-0786">Thiamine pyrophosphate</keyword>
<dbReference type="EC" id="3.7.1.22" evidence="7"/>
<dbReference type="InterPro" id="IPR045229">
    <property type="entry name" value="TPP_enz"/>
</dbReference>
<dbReference type="EMBL" id="JAGGMB010000001">
    <property type="protein sequence ID" value="MBP2076021.1"/>
    <property type="molecule type" value="Genomic_DNA"/>
</dbReference>
<gene>
    <name evidence="7" type="ORF">J2Z64_000232</name>
</gene>